<comment type="caution">
    <text evidence="2">The sequence shown here is derived from an EMBL/GenBank/DDBJ whole genome shotgun (WGS) entry which is preliminary data.</text>
</comment>
<dbReference type="EMBL" id="AEQO01000106">
    <property type="protein sequence ID" value="EFV04822.1"/>
    <property type="molecule type" value="Genomic_DNA"/>
</dbReference>
<sequence>MTERKTSNNEVNWRFLKEQPPAFMESLKRIAIKKEDHSKSKNASTGIPLAKNSCRPSSHGLQH</sequence>
<proteinExistence type="predicted"/>
<feature type="region of interest" description="Disordered" evidence="1">
    <location>
        <begin position="33"/>
        <end position="63"/>
    </location>
</feature>
<evidence type="ECO:0000313" key="2">
    <source>
        <dbReference type="EMBL" id="EFV04822.1"/>
    </source>
</evidence>
<gene>
    <name evidence="2" type="ORF">HMPREF9420_0976</name>
</gene>
<evidence type="ECO:0000256" key="1">
    <source>
        <dbReference type="SAM" id="MobiDB-lite"/>
    </source>
</evidence>
<dbReference type="Proteomes" id="UP000003874">
    <property type="component" value="Unassembled WGS sequence"/>
</dbReference>
<name>E6MNA8_9BACT</name>
<keyword evidence="3" id="KW-1185">Reference proteome</keyword>
<reference evidence="2 3" key="1">
    <citation type="submission" date="2010-12" db="EMBL/GenBank/DDBJ databases">
        <authorList>
            <person name="Muzny D."/>
            <person name="Qin X."/>
            <person name="Deng J."/>
            <person name="Jiang H."/>
            <person name="Liu Y."/>
            <person name="Qu J."/>
            <person name="Song X.-Z."/>
            <person name="Zhang L."/>
            <person name="Thornton R."/>
            <person name="Coyle M."/>
            <person name="Francisco L."/>
            <person name="Jackson L."/>
            <person name="Javaid M."/>
            <person name="Korchina V."/>
            <person name="Kovar C."/>
            <person name="Mata R."/>
            <person name="Mathew T."/>
            <person name="Ngo R."/>
            <person name="Nguyen L."/>
            <person name="Nguyen N."/>
            <person name="Okwuonu G."/>
            <person name="Ongeri F."/>
            <person name="Pham C."/>
            <person name="Simmons D."/>
            <person name="Wilczek-Boney K."/>
            <person name="Hale W."/>
            <person name="Jakkamsetti A."/>
            <person name="Pham P."/>
            <person name="Ruth R."/>
            <person name="San Lucas F."/>
            <person name="Warren J."/>
            <person name="Zhang J."/>
            <person name="Zhao Z."/>
            <person name="Zhou C."/>
            <person name="Zhu D."/>
            <person name="Lee S."/>
            <person name="Bess C."/>
            <person name="Blankenburg K."/>
            <person name="Forbes L."/>
            <person name="Fu Q."/>
            <person name="Gubbala S."/>
            <person name="Hirani K."/>
            <person name="Jayaseelan J.C."/>
            <person name="Lara F."/>
            <person name="Munidasa M."/>
            <person name="Palculict T."/>
            <person name="Patil S."/>
            <person name="Pu L.-L."/>
            <person name="Saada N."/>
            <person name="Tang L."/>
            <person name="Weissenberger G."/>
            <person name="Zhu Y."/>
            <person name="Hemphill L."/>
            <person name="Shang Y."/>
            <person name="Youmans B."/>
            <person name="Ayvaz T."/>
            <person name="Ross M."/>
            <person name="Santibanez J."/>
            <person name="Aqrawi P."/>
            <person name="Gross S."/>
            <person name="Joshi V."/>
            <person name="Fowler G."/>
            <person name="Nazareth L."/>
            <person name="Reid J."/>
            <person name="Worley K."/>
            <person name="Petrosino J."/>
            <person name="Highlander S."/>
            <person name="Gibbs R."/>
        </authorList>
    </citation>
    <scope>NUCLEOTIDE SEQUENCE [LARGE SCALE GENOMIC DNA]</scope>
    <source>
        <strain evidence="2 3">DSM 15606</strain>
    </source>
</reference>
<dbReference type="AlphaFoldDB" id="E6MNA8"/>
<accession>E6MNA8</accession>
<organism evidence="2 3">
    <name type="scientific">Segatella salivae DSM 15606</name>
    <dbReference type="NCBI Taxonomy" id="888832"/>
    <lineage>
        <taxon>Bacteria</taxon>
        <taxon>Pseudomonadati</taxon>
        <taxon>Bacteroidota</taxon>
        <taxon>Bacteroidia</taxon>
        <taxon>Bacteroidales</taxon>
        <taxon>Prevotellaceae</taxon>
        <taxon>Segatella</taxon>
    </lineage>
</organism>
<feature type="compositionally biased region" description="Polar residues" evidence="1">
    <location>
        <begin position="54"/>
        <end position="63"/>
    </location>
</feature>
<protein>
    <submittedName>
        <fullName evidence="2">Uncharacterized protein</fullName>
    </submittedName>
</protein>
<dbReference type="STRING" id="888832.HMPREF9420_0976"/>
<evidence type="ECO:0000313" key="3">
    <source>
        <dbReference type="Proteomes" id="UP000003874"/>
    </source>
</evidence>
<dbReference type="HOGENOM" id="CLU_2882185_0_0_10"/>